<keyword evidence="3" id="KW-1185">Reference proteome</keyword>
<evidence type="ECO:0000313" key="2">
    <source>
        <dbReference type="EMBL" id="MFC7095839.1"/>
    </source>
</evidence>
<dbReference type="EMBL" id="JBHTAG010000001">
    <property type="protein sequence ID" value="MFC7095839.1"/>
    <property type="molecule type" value="Genomic_DNA"/>
</dbReference>
<organism evidence="2 3">
    <name type="scientific">Halobaculum marinum</name>
    <dbReference type="NCBI Taxonomy" id="3031996"/>
    <lineage>
        <taxon>Archaea</taxon>
        <taxon>Methanobacteriati</taxon>
        <taxon>Methanobacteriota</taxon>
        <taxon>Stenosarchaea group</taxon>
        <taxon>Halobacteria</taxon>
        <taxon>Halobacteriales</taxon>
        <taxon>Haloferacaceae</taxon>
        <taxon>Halobaculum</taxon>
    </lineage>
</organism>
<sequence length="177" mass="18526">MTDSGGTRTAEIAVLCAGLLLAVSTVGFAVGGPTSASPYTEFSVLSPDGGDLLADDYPTVGDANGTVVTKVTNHQREQTTYTLVATAQHVAANDGSSTEVLERHELGRQTLSLPDGDAATARFDVLALGDLADAPRVRVVFSLYVGNVSDDTPSESPYRQLHLWVADTDRDSNVTAT</sequence>
<reference evidence="2 3" key="1">
    <citation type="journal article" date="2019" name="Int. J. Syst. Evol. Microbiol.">
        <title>The Global Catalogue of Microorganisms (GCM) 10K type strain sequencing project: providing services to taxonomists for standard genome sequencing and annotation.</title>
        <authorList>
            <consortium name="The Broad Institute Genomics Platform"/>
            <consortium name="The Broad Institute Genome Sequencing Center for Infectious Disease"/>
            <person name="Wu L."/>
            <person name="Ma J."/>
        </authorList>
    </citation>
    <scope>NUCLEOTIDE SEQUENCE [LARGE SCALE GENOMIC DNA]</scope>
    <source>
        <strain evidence="2 3">DT55</strain>
    </source>
</reference>
<dbReference type="Proteomes" id="UP001596388">
    <property type="component" value="Unassembled WGS sequence"/>
</dbReference>
<proteinExistence type="predicted"/>
<name>A0ABD5WW86_9EURY</name>
<dbReference type="GeneID" id="79271817"/>
<accession>A0ABD5WW86</accession>
<dbReference type="AlphaFoldDB" id="A0ABD5WW86"/>
<protein>
    <submittedName>
        <fullName evidence="2">DUF1616 domain-containing protein</fullName>
    </submittedName>
</protein>
<dbReference type="Pfam" id="PF07760">
    <property type="entry name" value="DUF1616"/>
    <property type="match status" value="1"/>
</dbReference>
<evidence type="ECO:0000313" key="3">
    <source>
        <dbReference type="Proteomes" id="UP001596388"/>
    </source>
</evidence>
<feature type="domain" description="DUF1616" evidence="1">
    <location>
        <begin position="9"/>
        <end position="165"/>
    </location>
</feature>
<dbReference type="RefSeq" id="WP_276239824.1">
    <property type="nucleotide sequence ID" value="NZ_CP119991.1"/>
</dbReference>
<dbReference type="InterPro" id="IPR011674">
    <property type="entry name" value="DUF1616"/>
</dbReference>
<evidence type="ECO:0000259" key="1">
    <source>
        <dbReference type="Pfam" id="PF07760"/>
    </source>
</evidence>
<comment type="caution">
    <text evidence="2">The sequence shown here is derived from an EMBL/GenBank/DDBJ whole genome shotgun (WGS) entry which is preliminary data.</text>
</comment>
<gene>
    <name evidence="2" type="ORF">ACFQKD_00845</name>
</gene>